<dbReference type="InterPro" id="IPR000182">
    <property type="entry name" value="GNAT_dom"/>
</dbReference>
<dbReference type="Gene3D" id="3.40.630.30">
    <property type="match status" value="1"/>
</dbReference>
<comment type="caution">
    <text evidence="4">The sequence shown here is derived from an EMBL/GenBank/DDBJ whole genome shotgun (WGS) entry which is preliminary data.</text>
</comment>
<name>A0ABQ2W1E5_9ACTN</name>
<protein>
    <recommendedName>
        <fullName evidence="3">N-acetyltransferase domain-containing protein</fullName>
    </recommendedName>
</protein>
<dbReference type="Pfam" id="PF00583">
    <property type="entry name" value="Acetyltransf_1"/>
    <property type="match status" value="1"/>
</dbReference>
<keyword evidence="1" id="KW-0808">Transferase</keyword>
<dbReference type="SUPFAM" id="SSF55729">
    <property type="entry name" value="Acyl-CoA N-acyltransferases (Nat)"/>
    <property type="match status" value="1"/>
</dbReference>
<dbReference type="EMBL" id="BMTF01000008">
    <property type="protein sequence ID" value="GGV84621.1"/>
    <property type="molecule type" value="Genomic_DNA"/>
</dbReference>
<evidence type="ECO:0000256" key="2">
    <source>
        <dbReference type="ARBA" id="ARBA00023315"/>
    </source>
</evidence>
<evidence type="ECO:0000256" key="1">
    <source>
        <dbReference type="ARBA" id="ARBA00022679"/>
    </source>
</evidence>
<accession>A0ABQ2W1E5</accession>
<evidence type="ECO:0000259" key="3">
    <source>
        <dbReference type="PROSITE" id="PS51186"/>
    </source>
</evidence>
<dbReference type="PROSITE" id="PS51186">
    <property type="entry name" value="GNAT"/>
    <property type="match status" value="1"/>
</dbReference>
<dbReference type="RefSeq" id="WP_189544198.1">
    <property type="nucleotide sequence ID" value="NZ_BMTF01000008.1"/>
</dbReference>
<evidence type="ECO:0000313" key="4">
    <source>
        <dbReference type="EMBL" id="GGV84621.1"/>
    </source>
</evidence>
<dbReference type="PANTHER" id="PTHR43877">
    <property type="entry name" value="AMINOALKYLPHOSPHONATE N-ACETYLTRANSFERASE-RELATED-RELATED"/>
    <property type="match status" value="1"/>
</dbReference>
<dbReference type="Proteomes" id="UP000660675">
    <property type="component" value="Unassembled WGS sequence"/>
</dbReference>
<gene>
    <name evidence="4" type="ORF">GCM10015535_29830</name>
</gene>
<proteinExistence type="predicted"/>
<dbReference type="InterPro" id="IPR016181">
    <property type="entry name" value="Acyl_CoA_acyltransferase"/>
</dbReference>
<dbReference type="CDD" id="cd04301">
    <property type="entry name" value="NAT_SF"/>
    <property type="match status" value="1"/>
</dbReference>
<keyword evidence="5" id="KW-1185">Reference proteome</keyword>
<keyword evidence="2" id="KW-0012">Acyltransferase</keyword>
<reference evidence="5" key="1">
    <citation type="journal article" date="2019" name="Int. J. Syst. Evol. Microbiol.">
        <title>The Global Catalogue of Microorganisms (GCM) 10K type strain sequencing project: providing services to taxonomists for standard genome sequencing and annotation.</title>
        <authorList>
            <consortium name="The Broad Institute Genomics Platform"/>
            <consortium name="The Broad Institute Genome Sequencing Center for Infectious Disease"/>
            <person name="Wu L."/>
            <person name="Ma J."/>
        </authorList>
    </citation>
    <scope>NUCLEOTIDE SEQUENCE [LARGE SCALE GENOMIC DNA]</scope>
    <source>
        <strain evidence="5">JCM 4376</strain>
    </source>
</reference>
<organism evidence="4 5">
    <name type="scientific">Streptomyces gelaticus</name>
    <dbReference type="NCBI Taxonomy" id="285446"/>
    <lineage>
        <taxon>Bacteria</taxon>
        <taxon>Bacillati</taxon>
        <taxon>Actinomycetota</taxon>
        <taxon>Actinomycetes</taxon>
        <taxon>Kitasatosporales</taxon>
        <taxon>Streptomycetaceae</taxon>
        <taxon>Streptomyces</taxon>
    </lineage>
</organism>
<feature type="domain" description="N-acetyltransferase" evidence="3">
    <location>
        <begin position="117"/>
        <end position="253"/>
    </location>
</feature>
<sequence>MPMDADVQTHARTLAQRSPDHLRVGPFTVRYNPNWSLKYANYAIPDQDAEPTADDLDALIAAFREHDRLPRLEFLPGTAPAVEPALLAAGFTVENRAPIMACAPGGLLPPKQVDSLTITEPATDAELAAAALVQHHGYGGTGEPEDGVAQWLRTAARDGGVAALATVDGVPVGAGGCSVPVDGLTELAGLAVADAHRRRGIGAALSAHLTATAFERGCRVVWLEPGDADVERIYAGIGFRRIGEKLNISLEPA</sequence>
<dbReference type="InterPro" id="IPR050832">
    <property type="entry name" value="Bact_Acetyltransf"/>
</dbReference>
<evidence type="ECO:0000313" key="5">
    <source>
        <dbReference type="Proteomes" id="UP000660675"/>
    </source>
</evidence>